<accession>A0ABU3V7Y3</accession>
<reference evidence="3" key="1">
    <citation type="submission" date="2023-05" db="EMBL/GenBank/DDBJ databases">
        <title>Sedimentitalea sp. nov. JM2-8.</title>
        <authorList>
            <person name="Huang J."/>
        </authorList>
    </citation>
    <scope>NUCLEOTIDE SEQUENCE [LARGE SCALE GENOMIC DNA]</scope>
    <source>
        <strain evidence="3">KHS03</strain>
    </source>
</reference>
<protein>
    <recommendedName>
        <fullName evidence="4">Outer membrane protein beta-barrel domain-containing protein</fullName>
    </recommendedName>
</protein>
<evidence type="ECO:0000313" key="3">
    <source>
        <dbReference type="Proteomes" id="UP001255416"/>
    </source>
</evidence>
<dbReference type="EMBL" id="JASMWN010000001">
    <property type="protein sequence ID" value="MDU9002283.1"/>
    <property type="molecule type" value="Genomic_DNA"/>
</dbReference>
<dbReference type="SUPFAM" id="SSF56935">
    <property type="entry name" value="Porins"/>
    <property type="match status" value="1"/>
</dbReference>
<gene>
    <name evidence="2" type="ORF">QO231_00300</name>
</gene>
<sequence>MKRTATFFAALALLAGQASAQSSDWNYTATLYGWFAGLDTSVDTPRGTINAELSSKDVLEDLDASLMAAFEARRGPWGFVVDGVYSKLSAGKATPFGQSFSEAVVETKLSQVTGLALYRFHSSPTLKFDAGAGFRWFDVDMGVTLTPGSLGVTRTSSIGDSWVDPLLAARVILPINDVWTATALVDFGGTGSDDKTWQALASVQYQFNDNWSAAFGYRTMNLQHDIGGRPNEITLSGPFIAAGFRF</sequence>
<name>A0ABU3V7Y3_9RHOB</name>
<dbReference type="Gene3D" id="2.40.160.20">
    <property type="match status" value="1"/>
</dbReference>
<comment type="caution">
    <text evidence="2">The sequence shown here is derived from an EMBL/GenBank/DDBJ whole genome shotgun (WGS) entry which is preliminary data.</text>
</comment>
<dbReference type="RefSeq" id="WP_316771838.1">
    <property type="nucleotide sequence ID" value="NZ_JASMWN010000001.1"/>
</dbReference>
<keyword evidence="3" id="KW-1185">Reference proteome</keyword>
<keyword evidence="1" id="KW-0732">Signal</keyword>
<proteinExistence type="predicted"/>
<evidence type="ECO:0000256" key="1">
    <source>
        <dbReference type="SAM" id="SignalP"/>
    </source>
</evidence>
<organism evidence="2 3">
    <name type="scientific">Sedimentitalea todarodis</name>
    <dbReference type="NCBI Taxonomy" id="1631240"/>
    <lineage>
        <taxon>Bacteria</taxon>
        <taxon>Pseudomonadati</taxon>
        <taxon>Pseudomonadota</taxon>
        <taxon>Alphaproteobacteria</taxon>
        <taxon>Rhodobacterales</taxon>
        <taxon>Paracoccaceae</taxon>
        <taxon>Sedimentitalea</taxon>
    </lineage>
</organism>
<dbReference type="Proteomes" id="UP001255416">
    <property type="component" value="Unassembled WGS sequence"/>
</dbReference>
<feature type="signal peptide" evidence="1">
    <location>
        <begin position="1"/>
        <end position="20"/>
    </location>
</feature>
<evidence type="ECO:0008006" key="4">
    <source>
        <dbReference type="Google" id="ProtNLM"/>
    </source>
</evidence>
<feature type="chain" id="PRO_5046707859" description="Outer membrane protein beta-barrel domain-containing protein" evidence="1">
    <location>
        <begin position="21"/>
        <end position="246"/>
    </location>
</feature>
<evidence type="ECO:0000313" key="2">
    <source>
        <dbReference type="EMBL" id="MDU9002283.1"/>
    </source>
</evidence>